<keyword evidence="4 10" id="KW-0732">Signal</keyword>
<dbReference type="EMBL" id="UYJE01004393">
    <property type="protein sequence ID" value="VDI27678.1"/>
    <property type="molecule type" value="Genomic_DNA"/>
</dbReference>
<keyword evidence="12" id="KW-0675">Receptor</keyword>
<dbReference type="GO" id="GO:0000139">
    <property type="term" value="C:Golgi membrane"/>
    <property type="evidence" value="ECO:0007669"/>
    <property type="project" value="UniProtKB-SubCell"/>
</dbReference>
<dbReference type="InterPro" id="IPR009011">
    <property type="entry name" value="Man6P_isomerase_rcpt-bd_dom_sf"/>
</dbReference>
<dbReference type="Proteomes" id="UP000596742">
    <property type="component" value="Unassembled WGS sequence"/>
</dbReference>
<evidence type="ECO:0000256" key="5">
    <source>
        <dbReference type="ARBA" id="ARBA00022989"/>
    </source>
</evidence>
<dbReference type="InterPro" id="IPR044865">
    <property type="entry name" value="MRH_dom"/>
</dbReference>
<dbReference type="GO" id="GO:0010008">
    <property type="term" value="C:endosome membrane"/>
    <property type="evidence" value="ECO:0007669"/>
    <property type="project" value="UniProtKB-SubCell"/>
</dbReference>
<evidence type="ECO:0000313" key="12">
    <source>
        <dbReference type="EMBL" id="VDI27678.1"/>
    </source>
</evidence>
<dbReference type="SUPFAM" id="SSF50911">
    <property type="entry name" value="Mannose 6-phosphate receptor domain"/>
    <property type="match status" value="1"/>
</dbReference>
<accession>A0A8B6E012</accession>
<evidence type="ECO:0000256" key="3">
    <source>
        <dbReference type="ARBA" id="ARBA00022692"/>
    </source>
</evidence>
<name>A0A8B6E012_MYTGA</name>
<keyword evidence="7" id="KW-1015">Disulfide bond</keyword>
<proteinExistence type="predicted"/>
<dbReference type="GO" id="GO:0005802">
    <property type="term" value="C:trans-Golgi network"/>
    <property type="evidence" value="ECO:0007669"/>
    <property type="project" value="TreeGrafter"/>
</dbReference>
<feature type="transmembrane region" description="Helical" evidence="9">
    <location>
        <begin position="186"/>
        <end position="210"/>
    </location>
</feature>
<comment type="caution">
    <text evidence="12">The sequence shown here is derived from an EMBL/GenBank/DDBJ whole genome shotgun (WGS) entry which is preliminary data.</text>
</comment>
<protein>
    <submittedName>
        <fullName evidence="12">Cation-dependent mannose-6-phosphate receptor</fullName>
    </submittedName>
</protein>
<evidence type="ECO:0000259" key="11">
    <source>
        <dbReference type="PROSITE" id="PS51914"/>
    </source>
</evidence>
<sequence>MEAVINLSVCIVAFISVLTDVISAESCTQINSCSCRTESSNFVFNLRPLSNPSNPSLVATESKDGYKYIYNPCDPMTVCNTGGGETDIAVCQQDHAATPKKYCAGKETGSIFQGDLKAGSLSMKFECIGGDSQHTKRTTIIQVVCGNRNELEFVKDDSPKPPTEGIYVLKLTTQYACIKGGESGGLSIGSVLLLIFFIVLIIYLVGGILFMKFMRGASGVEMVPNLEQWKGLPSLIKDGFVFVSKGCKANTTYSQI</sequence>
<comment type="subcellular location">
    <subcellularLocation>
        <location evidence="1">Endomembrane system</location>
    </subcellularLocation>
</comment>
<feature type="signal peptide" evidence="10">
    <location>
        <begin position="1"/>
        <end position="24"/>
    </location>
</feature>
<evidence type="ECO:0000256" key="6">
    <source>
        <dbReference type="ARBA" id="ARBA00023136"/>
    </source>
</evidence>
<keyword evidence="2" id="KW-0813">Transport</keyword>
<evidence type="ECO:0000256" key="10">
    <source>
        <dbReference type="SAM" id="SignalP"/>
    </source>
</evidence>
<evidence type="ECO:0000256" key="4">
    <source>
        <dbReference type="ARBA" id="ARBA00022729"/>
    </source>
</evidence>
<keyword evidence="8" id="KW-0325">Glycoprotein</keyword>
<evidence type="ECO:0000256" key="9">
    <source>
        <dbReference type="SAM" id="Phobius"/>
    </source>
</evidence>
<keyword evidence="3 9" id="KW-0812">Transmembrane</keyword>
<organism evidence="12 13">
    <name type="scientific">Mytilus galloprovincialis</name>
    <name type="common">Mediterranean mussel</name>
    <dbReference type="NCBI Taxonomy" id="29158"/>
    <lineage>
        <taxon>Eukaryota</taxon>
        <taxon>Metazoa</taxon>
        <taxon>Spiralia</taxon>
        <taxon>Lophotrochozoa</taxon>
        <taxon>Mollusca</taxon>
        <taxon>Bivalvia</taxon>
        <taxon>Autobranchia</taxon>
        <taxon>Pteriomorphia</taxon>
        <taxon>Mytilida</taxon>
        <taxon>Mytiloidea</taxon>
        <taxon>Mytilidae</taxon>
        <taxon>Mytilinae</taxon>
        <taxon>Mytilus</taxon>
    </lineage>
</organism>
<keyword evidence="5 9" id="KW-1133">Transmembrane helix</keyword>
<evidence type="ECO:0000256" key="2">
    <source>
        <dbReference type="ARBA" id="ARBA00022448"/>
    </source>
</evidence>
<keyword evidence="13" id="KW-1185">Reference proteome</keyword>
<gene>
    <name evidence="12" type="ORF">MGAL_10B022911</name>
</gene>
<dbReference type="PANTHER" id="PTHR15071:SF0">
    <property type="entry name" value="MANNOSE 6-PHOSPHATE RECEPTOR-LIKE PROTEIN 1"/>
    <property type="match status" value="1"/>
</dbReference>
<dbReference type="OrthoDB" id="29460at2759"/>
<dbReference type="PROSITE" id="PS51914">
    <property type="entry name" value="MRH"/>
    <property type="match status" value="1"/>
</dbReference>
<reference evidence="12" key="1">
    <citation type="submission" date="2018-11" db="EMBL/GenBank/DDBJ databases">
        <authorList>
            <person name="Alioto T."/>
            <person name="Alioto T."/>
        </authorList>
    </citation>
    <scope>NUCLEOTIDE SEQUENCE</scope>
</reference>
<keyword evidence="6 9" id="KW-0472">Membrane</keyword>
<dbReference type="Gene3D" id="2.70.130.10">
    <property type="entry name" value="Mannose-6-phosphate receptor binding domain"/>
    <property type="match status" value="1"/>
</dbReference>
<evidence type="ECO:0000256" key="7">
    <source>
        <dbReference type="ARBA" id="ARBA00023157"/>
    </source>
</evidence>
<dbReference type="Pfam" id="PF02157">
    <property type="entry name" value="Man-6-P_recep"/>
    <property type="match status" value="1"/>
</dbReference>
<feature type="chain" id="PRO_5032362431" evidence="10">
    <location>
        <begin position="25"/>
        <end position="256"/>
    </location>
</feature>
<dbReference type="PANTHER" id="PTHR15071">
    <property type="entry name" value="MANNOSE-6-PHOSPHATE RECEPTOR FAMILY MEMBER"/>
    <property type="match status" value="1"/>
</dbReference>
<dbReference type="InterPro" id="IPR028927">
    <property type="entry name" value="Man-6-P_rcpt"/>
</dbReference>
<feature type="domain" description="MRH" evidence="11">
    <location>
        <begin position="31"/>
        <end position="179"/>
    </location>
</feature>
<evidence type="ECO:0000256" key="8">
    <source>
        <dbReference type="ARBA" id="ARBA00023180"/>
    </source>
</evidence>
<dbReference type="AlphaFoldDB" id="A0A8B6E012"/>
<evidence type="ECO:0000313" key="13">
    <source>
        <dbReference type="Proteomes" id="UP000596742"/>
    </source>
</evidence>
<evidence type="ECO:0000256" key="1">
    <source>
        <dbReference type="ARBA" id="ARBA00004308"/>
    </source>
</evidence>